<dbReference type="Pfam" id="PF06580">
    <property type="entry name" value="His_kinase"/>
    <property type="match status" value="1"/>
</dbReference>
<dbReference type="Gene3D" id="3.30.565.10">
    <property type="entry name" value="Histidine kinase-like ATPase, C-terminal domain"/>
    <property type="match status" value="1"/>
</dbReference>
<dbReference type="Proteomes" id="UP001493487">
    <property type="component" value="Unassembled WGS sequence"/>
</dbReference>
<keyword evidence="1" id="KW-0812">Transmembrane</keyword>
<evidence type="ECO:0000256" key="1">
    <source>
        <dbReference type="SAM" id="Phobius"/>
    </source>
</evidence>
<comment type="caution">
    <text evidence="3">The sequence shown here is derived from an EMBL/GenBank/DDBJ whole genome shotgun (WGS) entry which is preliminary data.</text>
</comment>
<protein>
    <submittedName>
        <fullName evidence="3">Histidine kinase</fullName>
    </submittedName>
</protein>
<sequence>MFSFRTFQTRLFMTYTVFLIVFTLILSIPLYLYIKNTTEKNIVFGVQQSLTVITESLDMFFTQYENITNQLYLMKSDEISRNSAVSWLHLLAGSPDETEALKAHNSINESIALLAEIYKGVHRINIFSDEGVFFSNRPHDILPTAVLRNEREWLDLTAKGKGVAMLSYFDHDPWVTGDASPVYVLTRQLNRQGHKIGYLEVQIRADELLAPEKLTRWSDASLWIMNSERLLYTNSPLSSEHLAGESALFRTIASESGSLFGKQRITYEGVKESLLYRHSTKTGYTVFYTIPENTLYAPVYLFRNVALLAFLTLMLLSVLVFYLLSKSLTYPIVKLKRMIDTVDLEDKALTLRDESGLDEIALLNRSFQKMNVRLQSSLEEIVSFRTMQLQSRFEVLQSQINPHFLFNMLGVIAILSEEERTKVADTCRKLADFLRYTIVQTNPITTLELETAFAQNYLELMETRYAHRLQFELSIPDAMKRISLPKLTIQPLVENAITHGFQNIEYGLKVTIQGRMEAGRWHLVIADNGCGIEQERLASIHRQLELYSADWENLYKQEQLSLGGMGIISTFMRLKLYFKNRVDFNIGSGPEGGVRVDISGFVQDMNDNADTEGIP</sequence>
<gene>
    <name evidence="3" type="ORF">QJS35_14900</name>
</gene>
<feature type="transmembrane region" description="Helical" evidence="1">
    <location>
        <begin position="300"/>
        <end position="324"/>
    </location>
</feature>
<dbReference type="PANTHER" id="PTHR34220:SF7">
    <property type="entry name" value="SENSOR HISTIDINE KINASE YPDA"/>
    <property type="match status" value="1"/>
</dbReference>
<dbReference type="GO" id="GO:0016301">
    <property type="term" value="F:kinase activity"/>
    <property type="evidence" value="ECO:0007669"/>
    <property type="project" value="UniProtKB-KW"/>
</dbReference>
<evidence type="ECO:0000259" key="2">
    <source>
        <dbReference type="Pfam" id="PF06580"/>
    </source>
</evidence>
<dbReference type="SUPFAM" id="SSF55874">
    <property type="entry name" value="ATPase domain of HSP90 chaperone/DNA topoisomerase II/histidine kinase"/>
    <property type="match status" value="1"/>
</dbReference>
<name>A0ABV1KUC9_9BACL</name>
<evidence type="ECO:0000313" key="4">
    <source>
        <dbReference type="Proteomes" id="UP001493487"/>
    </source>
</evidence>
<proteinExistence type="predicted"/>
<dbReference type="InterPro" id="IPR010559">
    <property type="entry name" value="Sig_transdc_His_kin_internal"/>
</dbReference>
<organism evidence="3 4">
    <name type="scientific">Cohnella silvisoli</name>
    <dbReference type="NCBI Taxonomy" id="2873699"/>
    <lineage>
        <taxon>Bacteria</taxon>
        <taxon>Bacillati</taxon>
        <taxon>Bacillota</taxon>
        <taxon>Bacilli</taxon>
        <taxon>Bacillales</taxon>
        <taxon>Paenibacillaceae</taxon>
        <taxon>Cohnella</taxon>
    </lineage>
</organism>
<feature type="domain" description="Signal transduction histidine kinase internal region" evidence="2">
    <location>
        <begin position="392"/>
        <end position="469"/>
    </location>
</feature>
<dbReference type="RefSeq" id="WP_232186148.1">
    <property type="nucleotide sequence ID" value="NZ_JAIOAP010000007.1"/>
</dbReference>
<dbReference type="EMBL" id="JASKHM010000008">
    <property type="protein sequence ID" value="MEQ4483681.1"/>
    <property type="molecule type" value="Genomic_DNA"/>
</dbReference>
<keyword evidence="1" id="KW-1133">Transmembrane helix</keyword>
<keyword evidence="1" id="KW-0472">Membrane</keyword>
<accession>A0ABV1KUC9</accession>
<keyword evidence="3" id="KW-0808">Transferase</keyword>
<keyword evidence="4" id="KW-1185">Reference proteome</keyword>
<dbReference type="InterPro" id="IPR050640">
    <property type="entry name" value="Bact_2-comp_sensor_kinase"/>
</dbReference>
<keyword evidence="3" id="KW-0418">Kinase</keyword>
<dbReference type="InterPro" id="IPR036890">
    <property type="entry name" value="HATPase_C_sf"/>
</dbReference>
<feature type="transmembrane region" description="Helical" evidence="1">
    <location>
        <begin position="12"/>
        <end position="34"/>
    </location>
</feature>
<dbReference type="Gene3D" id="6.10.340.10">
    <property type="match status" value="1"/>
</dbReference>
<reference evidence="3 4" key="1">
    <citation type="journal article" date="2023" name="Genome Announc.">
        <title>Pan-Genome Analyses of the Genus Cohnella and Proposal of the Novel Species Cohnella silvisoli sp. nov., Isolated from Forest Soil.</title>
        <authorList>
            <person name="Wang C."/>
            <person name="Mao L."/>
            <person name="Bao G."/>
            <person name="Zhu H."/>
        </authorList>
    </citation>
    <scope>NUCLEOTIDE SEQUENCE [LARGE SCALE GENOMIC DNA]</scope>
    <source>
        <strain evidence="3 4">NL03-T5-1</strain>
    </source>
</reference>
<evidence type="ECO:0000313" key="3">
    <source>
        <dbReference type="EMBL" id="MEQ4483681.1"/>
    </source>
</evidence>
<dbReference type="PANTHER" id="PTHR34220">
    <property type="entry name" value="SENSOR HISTIDINE KINASE YPDA"/>
    <property type="match status" value="1"/>
</dbReference>